<gene>
    <name evidence="1" type="ORF">M422DRAFT_257117</name>
</gene>
<dbReference type="GO" id="GO:0016787">
    <property type="term" value="F:hydrolase activity"/>
    <property type="evidence" value="ECO:0007669"/>
    <property type="project" value="UniProtKB-KW"/>
</dbReference>
<evidence type="ECO:0000313" key="2">
    <source>
        <dbReference type="Proteomes" id="UP000054279"/>
    </source>
</evidence>
<keyword evidence="1" id="KW-0378">Hydrolase</keyword>
<keyword evidence="2" id="KW-1185">Reference proteome</keyword>
<sequence>MSSERQVKPPRAFVVSLTCSDVCQYITATDTQLTAPSSPNVTYVCSNIASTKQFIGKETMCIVYTRQHPYITLEYYTPDNIASSRCS</sequence>
<name>A0A0C9UA93_SPHS4</name>
<proteinExistence type="predicted"/>
<reference evidence="1 2" key="1">
    <citation type="submission" date="2014-06" db="EMBL/GenBank/DDBJ databases">
        <title>Evolutionary Origins and Diversification of the Mycorrhizal Mutualists.</title>
        <authorList>
            <consortium name="DOE Joint Genome Institute"/>
            <consortium name="Mycorrhizal Genomics Consortium"/>
            <person name="Kohler A."/>
            <person name="Kuo A."/>
            <person name="Nagy L.G."/>
            <person name="Floudas D."/>
            <person name="Copeland A."/>
            <person name="Barry K.W."/>
            <person name="Cichocki N."/>
            <person name="Veneault-Fourrey C."/>
            <person name="LaButti K."/>
            <person name="Lindquist E.A."/>
            <person name="Lipzen A."/>
            <person name="Lundell T."/>
            <person name="Morin E."/>
            <person name="Murat C."/>
            <person name="Riley R."/>
            <person name="Ohm R."/>
            <person name="Sun H."/>
            <person name="Tunlid A."/>
            <person name="Henrissat B."/>
            <person name="Grigoriev I.V."/>
            <person name="Hibbett D.S."/>
            <person name="Martin F."/>
        </authorList>
    </citation>
    <scope>NUCLEOTIDE SEQUENCE [LARGE SCALE GENOMIC DNA]</scope>
    <source>
        <strain evidence="1 2">SS14</strain>
    </source>
</reference>
<dbReference type="EMBL" id="KN837147">
    <property type="protein sequence ID" value="KIJ40048.1"/>
    <property type="molecule type" value="Genomic_DNA"/>
</dbReference>
<evidence type="ECO:0000313" key="1">
    <source>
        <dbReference type="EMBL" id="KIJ40048.1"/>
    </source>
</evidence>
<dbReference type="Proteomes" id="UP000054279">
    <property type="component" value="Unassembled WGS sequence"/>
</dbReference>
<dbReference type="AlphaFoldDB" id="A0A0C9UA93"/>
<protein>
    <submittedName>
        <fullName evidence="1">Glycoside hydrolase family 28 protein</fullName>
    </submittedName>
</protein>
<organism evidence="1 2">
    <name type="scientific">Sphaerobolus stellatus (strain SS14)</name>
    <dbReference type="NCBI Taxonomy" id="990650"/>
    <lineage>
        <taxon>Eukaryota</taxon>
        <taxon>Fungi</taxon>
        <taxon>Dikarya</taxon>
        <taxon>Basidiomycota</taxon>
        <taxon>Agaricomycotina</taxon>
        <taxon>Agaricomycetes</taxon>
        <taxon>Phallomycetidae</taxon>
        <taxon>Geastrales</taxon>
        <taxon>Sphaerobolaceae</taxon>
        <taxon>Sphaerobolus</taxon>
    </lineage>
</organism>
<dbReference type="OrthoDB" id="187139at2759"/>
<dbReference type="HOGENOM" id="CLU_2484789_0_0_1"/>
<accession>A0A0C9UA93</accession>